<name>A0A3S9V2U4_9BACL</name>
<dbReference type="PANTHER" id="PTHR13847:SF201">
    <property type="entry name" value="PUTATIBE OXIDOREDUCTASE"/>
    <property type="match status" value="1"/>
</dbReference>
<dbReference type="InterPro" id="IPR036188">
    <property type="entry name" value="FAD/NAD-bd_sf"/>
</dbReference>
<sequence length="434" mass="49216">MPSYFLIHFVIKSGLFELPLKEWPILKLHSGHYYWPTVSPEPSKYPTLNTDISCDVLVVGGGMGGAITAFLLTQRNINTVLVESHQIASGSSLANTGLLQFSNDKTLTSLIHTFGEQEAVHFYRLCRDANQHLIRLSQDFPEVARLLPRGSLYFASTPEDADMLREEHRTLQRYGFDASWWNEDQISTHFSFKKTAAIYTKGDAEVNPYAFVHSLVEHSVQQGARVYEESAISSCEFTQDRVICRCGQSQITARHVIFATGYETQQYKRERGAELTSSYVIVTEPLKDFRDWYEQCLIWETARPYYYLRTTRDGRIIAGGLDELLPGGRLVEGRYLAKSKQLLDYVHQMFPRSATIQAEYSWGAVFGHTHDGLPYIGTHPDYPHCYFLEGYGGNGTVCSTIAAEMITDIISGVDRPDIQMFSLTRTPHPTPKLH</sequence>
<evidence type="ECO:0000313" key="3">
    <source>
        <dbReference type="Proteomes" id="UP000270678"/>
    </source>
</evidence>
<dbReference type="Pfam" id="PF01266">
    <property type="entry name" value="DAO"/>
    <property type="match status" value="1"/>
</dbReference>
<evidence type="ECO:0000259" key="1">
    <source>
        <dbReference type="Pfam" id="PF01266"/>
    </source>
</evidence>
<dbReference type="InterPro" id="IPR006076">
    <property type="entry name" value="FAD-dep_OxRdtase"/>
</dbReference>
<dbReference type="PANTHER" id="PTHR13847">
    <property type="entry name" value="SARCOSINE DEHYDROGENASE-RELATED"/>
    <property type="match status" value="1"/>
</dbReference>
<accession>A0A3S9V2U4</accession>
<evidence type="ECO:0000313" key="2">
    <source>
        <dbReference type="EMBL" id="AZS16697.1"/>
    </source>
</evidence>
<gene>
    <name evidence="2" type="ORF">EI981_21015</name>
</gene>
<dbReference type="SUPFAM" id="SSF51905">
    <property type="entry name" value="FAD/NAD(P)-binding domain"/>
    <property type="match status" value="1"/>
</dbReference>
<dbReference type="AlphaFoldDB" id="A0A3S9V2U4"/>
<dbReference type="Gene3D" id="3.30.9.10">
    <property type="entry name" value="D-Amino Acid Oxidase, subunit A, domain 2"/>
    <property type="match status" value="1"/>
</dbReference>
<keyword evidence="3" id="KW-1185">Reference proteome</keyword>
<dbReference type="Proteomes" id="UP000270678">
    <property type="component" value="Chromosome"/>
</dbReference>
<feature type="domain" description="FAD dependent oxidoreductase" evidence="1">
    <location>
        <begin position="55"/>
        <end position="408"/>
    </location>
</feature>
<protein>
    <submittedName>
        <fullName evidence="2">FAD-binding oxidoreductase</fullName>
    </submittedName>
</protein>
<dbReference type="KEGG" id="plut:EI981_21015"/>
<dbReference type="Gene3D" id="3.50.50.60">
    <property type="entry name" value="FAD/NAD(P)-binding domain"/>
    <property type="match status" value="1"/>
</dbReference>
<dbReference type="EMBL" id="CP034346">
    <property type="protein sequence ID" value="AZS16697.1"/>
    <property type="molecule type" value="Genomic_DNA"/>
</dbReference>
<reference evidence="3" key="1">
    <citation type="submission" date="2018-12" db="EMBL/GenBank/DDBJ databases">
        <title>Complete genome sequence of Paenibacillus sp. MBLB1234.</title>
        <authorList>
            <person name="Nam Y.-D."/>
            <person name="Kang J."/>
            <person name="Chung W.-H."/>
            <person name="Park Y.S."/>
        </authorList>
    </citation>
    <scope>NUCLEOTIDE SEQUENCE [LARGE SCALE GENOMIC DNA]</scope>
    <source>
        <strain evidence="3">MBLB1234</strain>
    </source>
</reference>
<dbReference type="GO" id="GO:0005737">
    <property type="term" value="C:cytoplasm"/>
    <property type="evidence" value="ECO:0007669"/>
    <property type="project" value="TreeGrafter"/>
</dbReference>
<organism evidence="2 3">
    <name type="scientific">Paenibacillus lutimineralis</name>
    <dbReference type="NCBI Taxonomy" id="2707005"/>
    <lineage>
        <taxon>Bacteria</taxon>
        <taxon>Bacillati</taxon>
        <taxon>Bacillota</taxon>
        <taxon>Bacilli</taxon>
        <taxon>Bacillales</taxon>
        <taxon>Paenibacillaceae</taxon>
        <taxon>Paenibacillus</taxon>
    </lineage>
</organism>
<dbReference type="OrthoDB" id="571248at2"/>
<proteinExistence type="predicted"/>